<dbReference type="PANTHER" id="PTHR40112">
    <property type="entry name" value="H2HPP ISOMERASE"/>
    <property type="match status" value="1"/>
</dbReference>
<evidence type="ECO:0000313" key="2">
    <source>
        <dbReference type="EMBL" id="TXL66206.1"/>
    </source>
</evidence>
<protein>
    <submittedName>
        <fullName evidence="2">Cupin domain-containing protein</fullName>
    </submittedName>
</protein>
<dbReference type="SUPFAM" id="SSF51182">
    <property type="entry name" value="RmlC-like cupins"/>
    <property type="match status" value="1"/>
</dbReference>
<organism evidence="2 3">
    <name type="scientific">Zeimonas arvi</name>
    <dbReference type="NCBI Taxonomy" id="2498847"/>
    <lineage>
        <taxon>Bacteria</taxon>
        <taxon>Pseudomonadati</taxon>
        <taxon>Pseudomonadota</taxon>
        <taxon>Betaproteobacteria</taxon>
        <taxon>Burkholderiales</taxon>
        <taxon>Burkholderiaceae</taxon>
        <taxon>Zeimonas</taxon>
    </lineage>
</organism>
<sequence>MTTAITPNATSHAQLAPLASRLVQVGQLPWERTKFAGVETKTLVIDKPSGLLTVLMRMAPGAILPDHQHALIEQTYVLEGRLVDLEGPDAGLSVGPGDFVWRPAGSRHSAWAPDGGLMLAIFQVPNRFFEPDGGVVDMLGQNWEENWRSAVT</sequence>
<gene>
    <name evidence="2" type="ORF">FHP08_09035</name>
</gene>
<dbReference type="InterPro" id="IPR014710">
    <property type="entry name" value="RmlC-like_jellyroll"/>
</dbReference>
<dbReference type="PANTHER" id="PTHR40112:SF1">
    <property type="entry name" value="H2HPP ISOMERASE"/>
    <property type="match status" value="1"/>
</dbReference>
<dbReference type="EMBL" id="VDUY01000003">
    <property type="protein sequence ID" value="TXL66206.1"/>
    <property type="molecule type" value="Genomic_DNA"/>
</dbReference>
<feature type="domain" description="ChrR-like cupin" evidence="1">
    <location>
        <begin position="21"/>
        <end position="123"/>
    </location>
</feature>
<evidence type="ECO:0000313" key="3">
    <source>
        <dbReference type="Proteomes" id="UP000321548"/>
    </source>
</evidence>
<dbReference type="Gene3D" id="2.60.120.10">
    <property type="entry name" value="Jelly Rolls"/>
    <property type="match status" value="1"/>
</dbReference>
<dbReference type="AlphaFoldDB" id="A0A5C8NYI9"/>
<dbReference type="Pfam" id="PF12973">
    <property type="entry name" value="Cupin_7"/>
    <property type="match status" value="1"/>
</dbReference>
<dbReference type="OrthoDB" id="9801227at2"/>
<keyword evidence="3" id="KW-1185">Reference proteome</keyword>
<dbReference type="InterPro" id="IPR052535">
    <property type="entry name" value="Bacilysin_H2HPP_isomerase"/>
</dbReference>
<dbReference type="InterPro" id="IPR011051">
    <property type="entry name" value="RmlC_Cupin_sf"/>
</dbReference>
<proteinExistence type="predicted"/>
<dbReference type="InterPro" id="IPR025979">
    <property type="entry name" value="ChrR-like_cupin_dom"/>
</dbReference>
<dbReference type="Proteomes" id="UP000321548">
    <property type="component" value="Unassembled WGS sequence"/>
</dbReference>
<accession>A0A5C8NYI9</accession>
<name>A0A5C8NYI9_9BURK</name>
<comment type="caution">
    <text evidence="2">The sequence shown here is derived from an EMBL/GenBank/DDBJ whole genome shotgun (WGS) entry which is preliminary data.</text>
</comment>
<reference evidence="2 3" key="1">
    <citation type="submission" date="2019-06" db="EMBL/GenBank/DDBJ databases">
        <title>Quisquiliibacterium sp. nov., isolated from a maize field.</title>
        <authorList>
            <person name="Lin S.-Y."/>
            <person name="Tsai C.-F."/>
            <person name="Young C.-C."/>
        </authorList>
    </citation>
    <scope>NUCLEOTIDE SEQUENCE [LARGE SCALE GENOMIC DNA]</scope>
    <source>
        <strain evidence="2 3">CC-CFT501</strain>
    </source>
</reference>
<dbReference type="CDD" id="cd02237">
    <property type="entry name" value="cupin_DAD_ChrR"/>
    <property type="match status" value="1"/>
</dbReference>
<evidence type="ECO:0000259" key="1">
    <source>
        <dbReference type="Pfam" id="PF12973"/>
    </source>
</evidence>
<dbReference type="RefSeq" id="WP_147704118.1">
    <property type="nucleotide sequence ID" value="NZ_VDUY01000003.1"/>
</dbReference>